<name>A3DNW0_STAMF</name>
<dbReference type="Pfam" id="PF05916">
    <property type="entry name" value="Sld5"/>
    <property type="match status" value="1"/>
</dbReference>
<dbReference type="CDD" id="cd11714">
    <property type="entry name" value="GINS_A_archaea"/>
    <property type="match status" value="1"/>
</dbReference>
<dbReference type="EMBL" id="CP000575">
    <property type="protein sequence ID" value="ABN70320.1"/>
    <property type="molecule type" value="Genomic_DNA"/>
</dbReference>
<reference evidence="3" key="1">
    <citation type="journal article" date="2009" name="BMC Genomics">
        <title>The complete genome sequence of Staphylothermus marinus reveals differences in sulfur metabolism among heterotrophic Crenarchaeota.</title>
        <authorList>
            <person name="Anderson I.J."/>
            <person name="Dharmarajan L."/>
            <person name="Rodriguez J."/>
            <person name="Hooper S."/>
            <person name="Porat I."/>
            <person name="Ulrich L.E."/>
            <person name="Elkins J.G."/>
            <person name="Mavromatis K."/>
            <person name="Sun H."/>
            <person name="Land M."/>
            <person name="Lapidus A."/>
            <person name="Lucas S."/>
            <person name="Barry K."/>
            <person name="Huber H."/>
            <person name="Zhulin I.B."/>
            <person name="Whitman W.B."/>
            <person name="Mukhopadhyay B."/>
            <person name="Woese C."/>
            <person name="Bristow J."/>
            <person name="Kyrpides N."/>
        </authorList>
    </citation>
    <scope>NUCLEOTIDE SEQUENCE [LARGE SCALE GENOMIC DNA]</scope>
    <source>
        <strain evidence="3">ATCC 43588 / DSM 3639 / JCM 9404 / F1</strain>
    </source>
</reference>
<evidence type="ECO:0000313" key="3">
    <source>
        <dbReference type="Proteomes" id="UP000000254"/>
    </source>
</evidence>
<dbReference type="STRING" id="399550.Smar_1226"/>
<dbReference type="AlphaFoldDB" id="A3DNW0"/>
<evidence type="ECO:0000313" key="2">
    <source>
        <dbReference type="EMBL" id="ABN70320.1"/>
    </source>
</evidence>
<sequence>MTGIHTVLVDKIIEFIMRDFMEEEVRVEVIGGNFRVLTHEGFIDLVRGAEYNLPRWVAYELLKNGIVNIKSDDISVEKLSSIAYNEESTIGRPQFVKVPRYFYLLIKKEIEEIREKLNKNADINLLQELKTYEDLIYTIGKTRLKKILYILLLPQIPQDILDKLSEEEKTLLNLLKSSLDEWMKSLRIEKH</sequence>
<proteinExistence type="predicted"/>
<organism evidence="2 3">
    <name type="scientific">Staphylothermus marinus (strain ATCC 43588 / DSM 3639 / JCM 9404 / F1)</name>
    <dbReference type="NCBI Taxonomy" id="399550"/>
    <lineage>
        <taxon>Archaea</taxon>
        <taxon>Thermoproteota</taxon>
        <taxon>Thermoprotei</taxon>
        <taxon>Desulfurococcales</taxon>
        <taxon>Desulfurococcaceae</taxon>
        <taxon>Staphylothermus</taxon>
    </lineage>
</organism>
<gene>
    <name evidence="2" type="ordered locus">Smar_1226</name>
</gene>
<keyword evidence="3" id="KW-1185">Reference proteome</keyword>
<evidence type="ECO:0000259" key="1">
    <source>
        <dbReference type="Pfam" id="PF05916"/>
    </source>
</evidence>
<dbReference type="OrthoDB" id="36229at2157"/>
<protein>
    <recommendedName>
        <fullName evidence="1">GINS subunit domain-containing protein</fullName>
    </recommendedName>
</protein>
<dbReference type="InterPro" id="IPR038437">
    <property type="entry name" value="GINS_Psf3_sf"/>
</dbReference>
<dbReference type="KEGG" id="smr:Smar_1226"/>
<dbReference type="InterPro" id="IPR021151">
    <property type="entry name" value="GINS_A"/>
</dbReference>
<reference evidence="2 3" key="2">
    <citation type="journal article" date="2009" name="Stand. Genomic Sci.">
        <title>Complete genome sequence of Staphylothermus marinus Stetter and Fiala 1986 type strain F1.</title>
        <authorList>
            <person name="Anderson I.J."/>
            <person name="Sun H."/>
            <person name="Lapidus A."/>
            <person name="Copeland A."/>
            <person name="Glavina Del Rio T."/>
            <person name="Tice H."/>
            <person name="Dalin E."/>
            <person name="Lucas S."/>
            <person name="Barry K."/>
            <person name="Land M."/>
            <person name="Richardson P."/>
            <person name="Huber H."/>
            <person name="Kyrpides N.C."/>
        </authorList>
    </citation>
    <scope>NUCLEOTIDE SEQUENCE [LARGE SCALE GENOMIC DNA]</scope>
    <source>
        <strain evidence="3">ATCC 43588 / DSM 3639 / JCM 9404 / F1</strain>
    </source>
</reference>
<accession>A3DNW0</accession>
<dbReference type="eggNOG" id="arCOG00552">
    <property type="taxonomic scope" value="Archaea"/>
</dbReference>
<dbReference type="RefSeq" id="WP_011839511.1">
    <property type="nucleotide sequence ID" value="NC_009033.1"/>
</dbReference>
<dbReference type="GeneID" id="4907482"/>
<dbReference type="Gene3D" id="1.20.58.2050">
    <property type="match status" value="1"/>
</dbReference>
<feature type="domain" description="GINS subunit" evidence="1">
    <location>
        <begin position="75"/>
        <end position="186"/>
    </location>
</feature>
<dbReference type="Proteomes" id="UP000000254">
    <property type="component" value="Chromosome"/>
</dbReference>
<dbReference type="HOGENOM" id="CLU_117967_0_0_2"/>